<dbReference type="InterPro" id="IPR006708">
    <property type="entry name" value="Pex19"/>
</dbReference>
<reference evidence="3 4" key="1">
    <citation type="submission" date="2023-02" db="EMBL/GenBank/DDBJ databases">
        <title>LHISI_Scaffold_Assembly.</title>
        <authorList>
            <person name="Stuart O.P."/>
            <person name="Cleave R."/>
            <person name="Magrath M.J.L."/>
            <person name="Mikheyev A.S."/>
        </authorList>
    </citation>
    <scope>NUCLEOTIDE SEQUENCE [LARGE SCALE GENOMIC DNA]</scope>
    <source>
        <strain evidence="3">Daus_M_001</strain>
        <tissue evidence="3">Leg muscle</tissue>
    </source>
</reference>
<sequence>MADKNIKDSSDSYDDEMAALLDDALSDFEKPGPCPVATSSVEKPASSAVSEDVKWTEEFLKQATANLEQSMGPFLEAIDSDEGLIPEQLTAHLQKLAEVAVKSASGEDESKDDADFSAAISQTLKSLSEGRENLNNFLPEDELKNMLGNLGLGDGSDESVDFMRFMQQILQCIISKDILYQPLKELADKYPEWLEENESRLEPAELQRHKKHSDLILEVCNELEQESENDSADMKKQRFDKVMNLMQKMSDCGQLPKELIGSVGNISEQLTNQLPPGFDPSQCCLM</sequence>
<accession>A0ABQ9GYV9</accession>
<proteinExistence type="inferred from homology"/>
<evidence type="ECO:0000313" key="3">
    <source>
        <dbReference type="EMBL" id="KAJ8877228.1"/>
    </source>
</evidence>
<dbReference type="Gene3D" id="1.20.120.900">
    <property type="entry name" value="Pex19, mPTS binding domain"/>
    <property type="match status" value="1"/>
</dbReference>
<comment type="caution">
    <text evidence="3">The sequence shown here is derived from an EMBL/GenBank/DDBJ whole genome shotgun (WGS) entry which is preliminary data.</text>
</comment>
<evidence type="ECO:0000313" key="4">
    <source>
        <dbReference type="Proteomes" id="UP001159363"/>
    </source>
</evidence>
<organism evidence="3 4">
    <name type="scientific">Dryococelus australis</name>
    <dbReference type="NCBI Taxonomy" id="614101"/>
    <lineage>
        <taxon>Eukaryota</taxon>
        <taxon>Metazoa</taxon>
        <taxon>Ecdysozoa</taxon>
        <taxon>Arthropoda</taxon>
        <taxon>Hexapoda</taxon>
        <taxon>Insecta</taxon>
        <taxon>Pterygota</taxon>
        <taxon>Neoptera</taxon>
        <taxon>Polyneoptera</taxon>
        <taxon>Phasmatodea</taxon>
        <taxon>Verophasmatodea</taxon>
        <taxon>Anareolatae</taxon>
        <taxon>Phasmatidae</taxon>
        <taxon>Eurycanthinae</taxon>
        <taxon>Dryococelus</taxon>
    </lineage>
</organism>
<dbReference type="InterPro" id="IPR038322">
    <property type="entry name" value="Pex19_C_sf"/>
</dbReference>
<dbReference type="Pfam" id="PF04614">
    <property type="entry name" value="Pex19"/>
    <property type="match status" value="1"/>
</dbReference>
<evidence type="ECO:0000256" key="2">
    <source>
        <dbReference type="ARBA" id="ARBA00029688"/>
    </source>
</evidence>
<dbReference type="EMBL" id="JARBHB010000008">
    <property type="protein sequence ID" value="KAJ8877228.1"/>
    <property type="molecule type" value="Genomic_DNA"/>
</dbReference>
<dbReference type="Proteomes" id="UP001159363">
    <property type="component" value="Chromosome 7"/>
</dbReference>
<comment type="similarity">
    <text evidence="1">Belongs to the peroxin-19 family.</text>
</comment>
<keyword evidence="4" id="KW-1185">Reference proteome</keyword>
<gene>
    <name evidence="3" type="ORF">PR048_021682</name>
</gene>
<protein>
    <recommendedName>
        <fullName evidence="2">Peroxin-19</fullName>
    </recommendedName>
</protein>
<name>A0ABQ9GYV9_9NEOP</name>
<evidence type="ECO:0000256" key="1">
    <source>
        <dbReference type="ARBA" id="ARBA00006326"/>
    </source>
</evidence>
<dbReference type="PANTHER" id="PTHR12774">
    <property type="entry name" value="PEROXISOMAL BIOGENESIS FACTOR 19"/>
    <property type="match status" value="1"/>
</dbReference>
<dbReference type="PANTHER" id="PTHR12774:SF2">
    <property type="entry name" value="PEROXISOMAL BIOGENESIS FACTOR 19"/>
    <property type="match status" value="1"/>
</dbReference>